<dbReference type="STRING" id="644966.Tmar_1226"/>
<keyword evidence="3" id="KW-1185">Reference proteome</keyword>
<keyword evidence="1" id="KW-0812">Transmembrane</keyword>
<accession>E6SLA8</accession>
<feature type="transmembrane region" description="Helical" evidence="1">
    <location>
        <begin position="6"/>
        <end position="23"/>
    </location>
</feature>
<keyword evidence="1" id="KW-0472">Membrane</keyword>
<dbReference type="Proteomes" id="UP000008915">
    <property type="component" value="Chromosome"/>
</dbReference>
<reference evidence="2 3" key="1">
    <citation type="journal article" date="2010" name="Stand. Genomic Sci.">
        <title>Complete genome sequence of Thermaerobacter marianensis type strain (7p75a).</title>
        <authorList>
            <person name="Han C."/>
            <person name="Gu W."/>
            <person name="Zhang X."/>
            <person name="Lapidus A."/>
            <person name="Nolan M."/>
            <person name="Copeland A."/>
            <person name="Lucas S."/>
            <person name="Del Rio T.G."/>
            <person name="Tice H."/>
            <person name="Cheng J.F."/>
            <person name="Tapia R."/>
            <person name="Goodwin L."/>
            <person name="Pitluck S."/>
            <person name="Pagani I."/>
            <person name="Ivanova N."/>
            <person name="Mavromatis K."/>
            <person name="Mikhailova N."/>
            <person name="Pati A."/>
            <person name="Chen A."/>
            <person name="Palaniappan K."/>
            <person name="Land M."/>
            <person name="Hauser L."/>
            <person name="Chang Y.J."/>
            <person name="Jeffries C.D."/>
            <person name="Schneider S."/>
            <person name="Rohde M."/>
            <person name="Goker M."/>
            <person name="Pukall R."/>
            <person name="Woyke T."/>
            <person name="Bristow J."/>
            <person name="Eisen J.A."/>
            <person name="Markowitz V."/>
            <person name="Hugenholtz P."/>
            <person name="Kyrpides N.C."/>
            <person name="Klenk H.P."/>
            <person name="Detter J.C."/>
        </authorList>
    </citation>
    <scope>NUCLEOTIDE SEQUENCE [LARGE SCALE GENOMIC DNA]</scope>
    <source>
        <strain evidence="3">ATCC 700841 / DSM 12885 / JCM 10246 / 7p75a</strain>
    </source>
</reference>
<keyword evidence="1" id="KW-1133">Transmembrane helix</keyword>
<dbReference type="HOGENOM" id="CLU_2756533_0_0_9"/>
<dbReference type="KEGG" id="tmr:Tmar_1226"/>
<gene>
    <name evidence="2" type="ordered locus">Tmar_1226</name>
</gene>
<proteinExistence type="predicted"/>
<evidence type="ECO:0000313" key="2">
    <source>
        <dbReference type="EMBL" id="ADU51339.1"/>
    </source>
</evidence>
<name>E6SLA8_THEM7</name>
<evidence type="ECO:0000256" key="1">
    <source>
        <dbReference type="SAM" id="Phobius"/>
    </source>
</evidence>
<protein>
    <submittedName>
        <fullName evidence="2">Uncharacterized protein</fullName>
    </submittedName>
</protein>
<dbReference type="AlphaFoldDB" id="E6SLA8"/>
<sequence>MGGRFWAGVVIGGLVVAALEGAGMRPGRWLARAGRWSRRWLELELPRQRRRLVRWARPRAQRGLARVGAR</sequence>
<dbReference type="RefSeq" id="WP_013495644.1">
    <property type="nucleotide sequence ID" value="NC_014831.1"/>
</dbReference>
<organism evidence="2 3">
    <name type="scientific">Thermaerobacter marianensis (strain ATCC 700841 / DSM 12885 / JCM 10246 / 7p75a)</name>
    <dbReference type="NCBI Taxonomy" id="644966"/>
    <lineage>
        <taxon>Bacteria</taxon>
        <taxon>Bacillati</taxon>
        <taxon>Bacillota</taxon>
        <taxon>Clostridia</taxon>
        <taxon>Eubacteriales</taxon>
        <taxon>Clostridiales Family XVII. Incertae Sedis</taxon>
        <taxon>Thermaerobacter</taxon>
    </lineage>
</organism>
<reference evidence="3" key="2">
    <citation type="journal article" date="2010" name="Stand. Genomic Sci.">
        <title>Complete genome sequence of Thermaerobacter marianensis type strain (7p75aT).</title>
        <authorList>
            <person name="Han C."/>
            <person name="Gu W."/>
            <person name="Zhang X."/>
            <person name="Lapidus A."/>
            <person name="Nolan M."/>
            <person name="Copeland A."/>
            <person name="Lucas S."/>
            <person name="Glavina Del Rio T."/>
            <person name="Tice H."/>
            <person name="Cheng J."/>
            <person name="Tapia R."/>
            <person name="Goodwin L."/>
            <person name="Pitluck S."/>
            <person name="Pagani I."/>
            <person name="Ivanova N."/>
            <person name="Mavromatis K."/>
            <person name="Mikhailova N."/>
            <person name="Pati A."/>
            <person name="Chen A."/>
            <person name="Palaniappan K."/>
            <person name="Land M."/>
            <person name="Hauser L."/>
            <person name="Chang Y."/>
            <person name="Jeffries C."/>
            <person name="Schneider S."/>
            <person name="Rohde M."/>
            <person name="Goker M."/>
            <person name="Pukall R."/>
            <person name="Woyke T."/>
            <person name="Bristow J."/>
            <person name="Eisen J."/>
            <person name="Markowitz V."/>
            <person name="Hugenholtz P."/>
            <person name="Kyrpides N."/>
            <person name="Klenk H."/>
            <person name="Detter J."/>
        </authorList>
    </citation>
    <scope>NUCLEOTIDE SEQUENCE [LARGE SCALE GENOMIC DNA]</scope>
    <source>
        <strain evidence="3">ATCC 700841 / DSM 12885 / JCM 10246 / 7p75a</strain>
    </source>
</reference>
<evidence type="ECO:0000313" key="3">
    <source>
        <dbReference type="Proteomes" id="UP000008915"/>
    </source>
</evidence>
<dbReference type="EMBL" id="CP002344">
    <property type="protein sequence ID" value="ADU51339.1"/>
    <property type="molecule type" value="Genomic_DNA"/>
</dbReference>